<accession>A0A0C9YCB1</accession>
<dbReference type="Proteomes" id="UP000054477">
    <property type="component" value="Unassembled WGS sequence"/>
</dbReference>
<gene>
    <name evidence="1" type="ORF">K443DRAFT_3600</name>
</gene>
<dbReference type="EMBL" id="KN838557">
    <property type="protein sequence ID" value="KIK05828.1"/>
    <property type="molecule type" value="Genomic_DNA"/>
</dbReference>
<reference evidence="2" key="2">
    <citation type="submission" date="2015-01" db="EMBL/GenBank/DDBJ databases">
        <title>Evolutionary Origins and Diversification of the Mycorrhizal Mutualists.</title>
        <authorList>
            <consortium name="DOE Joint Genome Institute"/>
            <consortium name="Mycorrhizal Genomics Consortium"/>
            <person name="Kohler A."/>
            <person name="Kuo A."/>
            <person name="Nagy L.G."/>
            <person name="Floudas D."/>
            <person name="Copeland A."/>
            <person name="Barry K.W."/>
            <person name="Cichocki N."/>
            <person name="Veneault-Fourrey C."/>
            <person name="LaButti K."/>
            <person name="Lindquist E.A."/>
            <person name="Lipzen A."/>
            <person name="Lundell T."/>
            <person name="Morin E."/>
            <person name="Murat C."/>
            <person name="Riley R."/>
            <person name="Ohm R."/>
            <person name="Sun H."/>
            <person name="Tunlid A."/>
            <person name="Henrissat B."/>
            <person name="Grigoriev I.V."/>
            <person name="Hibbett D.S."/>
            <person name="Martin F."/>
        </authorList>
    </citation>
    <scope>NUCLEOTIDE SEQUENCE [LARGE SCALE GENOMIC DNA]</scope>
    <source>
        <strain evidence="2">LaAM-08-1</strain>
    </source>
</reference>
<organism evidence="1 2">
    <name type="scientific">Laccaria amethystina LaAM-08-1</name>
    <dbReference type="NCBI Taxonomy" id="1095629"/>
    <lineage>
        <taxon>Eukaryota</taxon>
        <taxon>Fungi</taxon>
        <taxon>Dikarya</taxon>
        <taxon>Basidiomycota</taxon>
        <taxon>Agaricomycotina</taxon>
        <taxon>Agaricomycetes</taxon>
        <taxon>Agaricomycetidae</taxon>
        <taxon>Agaricales</taxon>
        <taxon>Agaricineae</taxon>
        <taxon>Hydnangiaceae</taxon>
        <taxon>Laccaria</taxon>
    </lineage>
</organism>
<dbReference type="AlphaFoldDB" id="A0A0C9YCB1"/>
<keyword evidence="2" id="KW-1185">Reference proteome</keyword>
<proteinExistence type="predicted"/>
<evidence type="ECO:0000313" key="2">
    <source>
        <dbReference type="Proteomes" id="UP000054477"/>
    </source>
</evidence>
<dbReference type="HOGENOM" id="CLU_2455071_0_0_1"/>
<name>A0A0C9YCB1_9AGAR</name>
<sequence length="89" mass="9774">MAAIHNQSHPTSLAYPRAIIYYPGIPDKVQLLPGDRILVLSEPDIRLYDISSFEATTNGPCIPRLPGSPKYTIFIKIASLKPLQSPTAN</sequence>
<protein>
    <submittedName>
        <fullName evidence="1">Uncharacterized protein</fullName>
    </submittedName>
</protein>
<evidence type="ECO:0000313" key="1">
    <source>
        <dbReference type="EMBL" id="KIK05828.1"/>
    </source>
</evidence>
<reference evidence="1 2" key="1">
    <citation type="submission" date="2014-04" db="EMBL/GenBank/DDBJ databases">
        <authorList>
            <consortium name="DOE Joint Genome Institute"/>
            <person name="Kuo A."/>
            <person name="Kohler A."/>
            <person name="Nagy L.G."/>
            <person name="Floudas D."/>
            <person name="Copeland A."/>
            <person name="Barry K.W."/>
            <person name="Cichocki N."/>
            <person name="Veneault-Fourrey C."/>
            <person name="LaButti K."/>
            <person name="Lindquist E.A."/>
            <person name="Lipzen A."/>
            <person name="Lundell T."/>
            <person name="Morin E."/>
            <person name="Murat C."/>
            <person name="Sun H."/>
            <person name="Tunlid A."/>
            <person name="Henrissat B."/>
            <person name="Grigoriev I.V."/>
            <person name="Hibbett D.S."/>
            <person name="Martin F."/>
            <person name="Nordberg H.P."/>
            <person name="Cantor M.N."/>
            <person name="Hua S.X."/>
        </authorList>
    </citation>
    <scope>NUCLEOTIDE SEQUENCE [LARGE SCALE GENOMIC DNA]</scope>
    <source>
        <strain evidence="1 2">LaAM-08-1</strain>
    </source>
</reference>
<dbReference type="OrthoDB" id="2885124at2759"/>